<proteinExistence type="predicted"/>
<accession>A0A318KCQ1</accession>
<keyword evidence="2" id="KW-0812">Transmembrane</keyword>
<sequence length="187" mass="20981">MADEKKPEDKKDPWLNYLALTTVIFAVCATLSTFKGGGYSTRSVISQAQASDQWAYYQAKSIKANLYQIQRERLQLEFDTLPADAPASKRAAYQAKLDDYSAKIKKYDAEKEDIQRTAHELEAKRDDAQRHGQPMGLAVIFLQIAILLSSVAGLFKRRELWLCALPLGLLGLVLFANGFLLFLPPLL</sequence>
<dbReference type="AlphaFoldDB" id="A0A318KCQ1"/>
<keyword evidence="2" id="KW-0472">Membrane</keyword>
<evidence type="ECO:0000256" key="1">
    <source>
        <dbReference type="SAM" id="Coils"/>
    </source>
</evidence>
<evidence type="ECO:0000313" key="4">
    <source>
        <dbReference type="Proteomes" id="UP000247555"/>
    </source>
</evidence>
<protein>
    <submittedName>
        <fullName evidence="3">Uncharacterized protein DUF4337</fullName>
    </submittedName>
</protein>
<feature type="transmembrane region" description="Helical" evidence="2">
    <location>
        <begin position="135"/>
        <end position="155"/>
    </location>
</feature>
<evidence type="ECO:0000313" key="3">
    <source>
        <dbReference type="EMBL" id="PXX74670.1"/>
    </source>
</evidence>
<keyword evidence="1" id="KW-0175">Coiled coil</keyword>
<dbReference type="EMBL" id="QJKI01000029">
    <property type="protein sequence ID" value="PXX74670.1"/>
    <property type="molecule type" value="Genomic_DNA"/>
</dbReference>
<gene>
    <name evidence="3" type="ORF">DFR34_1296</name>
</gene>
<feature type="transmembrane region" description="Helical" evidence="2">
    <location>
        <begin position="161"/>
        <end position="183"/>
    </location>
</feature>
<dbReference type="Proteomes" id="UP000247555">
    <property type="component" value="Unassembled WGS sequence"/>
</dbReference>
<dbReference type="Pfam" id="PF14235">
    <property type="entry name" value="DUF4337"/>
    <property type="match status" value="1"/>
</dbReference>
<organism evidence="3 4">
    <name type="scientific">Rivihabitans pingtungensis</name>
    <dbReference type="NCBI Taxonomy" id="1054498"/>
    <lineage>
        <taxon>Bacteria</taxon>
        <taxon>Pseudomonadati</taxon>
        <taxon>Pseudomonadota</taxon>
        <taxon>Betaproteobacteria</taxon>
        <taxon>Neisseriales</taxon>
        <taxon>Aquaspirillaceae</taxon>
        <taxon>Rivihabitans</taxon>
    </lineage>
</organism>
<keyword evidence="2" id="KW-1133">Transmembrane helix</keyword>
<dbReference type="RefSeq" id="WP_110391970.1">
    <property type="nucleotide sequence ID" value="NZ_DAIPEO010000006.1"/>
</dbReference>
<feature type="transmembrane region" description="Helical" evidence="2">
    <location>
        <begin position="14"/>
        <end position="34"/>
    </location>
</feature>
<keyword evidence="4" id="KW-1185">Reference proteome</keyword>
<feature type="coiled-coil region" evidence="1">
    <location>
        <begin position="90"/>
        <end position="131"/>
    </location>
</feature>
<evidence type="ECO:0000256" key="2">
    <source>
        <dbReference type="SAM" id="Phobius"/>
    </source>
</evidence>
<name>A0A318KCQ1_9NEIS</name>
<comment type="caution">
    <text evidence="3">The sequence shown here is derived from an EMBL/GenBank/DDBJ whole genome shotgun (WGS) entry which is preliminary data.</text>
</comment>
<dbReference type="OrthoDB" id="9806096at2"/>
<reference evidence="3 4" key="1">
    <citation type="submission" date="2018-05" db="EMBL/GenBank/DDBJ databases">
        <title>Genomic Encyclopedia of Type Strains, Phase IV (KMG-IV): sequencing the most valuable type-strain genomes for metagenomic binning, comparative biology and taxonomic classification.</title>
        <authorList>
            <person name="Goeker M."/>
        </authorList>
    </citation>
    <scope>NUCLEOTIDE SEQUENCE [LARGE SCALE GENOMIC DNA]</scope>
    <source>
        <strain evidence="3 4">DSM 29661</strain>
    </source>
</reference>
<dbReference type="InterPro" id="IPR025570">
    <property type="entry name" value="DUF4337"/>
</dbReference>